<evidence type="ECO:0000256" key="14">
    <source>
        <dbReference type="ARBA" id="ARBA00023065"/>
    </source>
</evidence>
<keyword evidence="6" id="KW-0677">Repeat</keyword>
<dbReference type="GO" id="GO:0055070">
    <property type="term" value="P:copper ion homeostasis"/>
    <property type="evidence" value="ECO:0007669"/>
    <property type="project" value="TreeGrafter"/>
</dbReference>
<dbReference type="KEGG" id="fpp:FPB0191_02114"/>
<dbReference type="EC" id="7.2.2.9" evidence="16"/>
<evidence type="ECO:0000256" key="6">
    <source>
        <dbReference type="ARBA" id="ARBA00022737"/>
    </source>
</evidence>
<dbReference type="Pfam" id="PF00702">
    <property type="entry name" value="Hydrolase"/>
    <property type="match status" value="1"/>
</dbReference>
<comment type="catalytic activity">
    <reaction evidence="17">
        <text>Cu(2+)(in) + ATP + H2O = Cu(2+)(out) + ADP + phosphate + H(+)</text>
        <dbReference type="Rhea" id="RHEA:10376"/>
        <dbReference type="ChEBI" id="CHEBI:15377"/>
        <dbReference type="ChEBI" id="CHEBI:15378"/>
        <dbReference type="ChEBI" id="CHEBI:29036"/>
        <dbReference type="ChEBI" id="CHEBI:30616"/>
        <dbReference type="ChEBI" id="CHEBI:43474"/>
        <dbReference type="ChEBI" id="CHEBI:456216"/>
        <dbReference type="EC" id="7.2.2.9"/>
    </reaction>
</comment>
<protein>
    <recommendedName>
        <fullName evidence="16">P-type Cu(2+) transporter</fullName>
        <ecNumber evidence="16">7.2.2.9</ecNumber>
    </recommendedName>
</protein>
<organism evidence="20 21">
    <name type="scientific">Frischella perrara</name>
    <dbReference type="NCBI Taxonomy" id="1267021"/>
    <lineage>
        <taxon>Bacteria</taxon>
        <taxon>Pseudomonadati</taxon>
        <taxon>Pseudomonadota</taxon>
        <taxon>Gammaproteobacteria</taxon>
        <taxon>Orbales</taxon>
        <taxon>Orbaceae</taxon>
        <taxon>Frischella</taxon>
    </lineage>
</organism>
<evidence type="ECO:0000256" key="10">
    <source>
        <dbReference type="ARBA" id="ARBA00022842"/>
    </source>
</evidence>
<feature type="transmembrane region" description="Helical" evidence="18">
    <location>
        <begin position="405"/>
        <end position="427"/>
    </location>
</feature>
<dbReference type="GO" id="GO:0005524">
    <property type="term" value="F:ATP binding"/>
    <property type="evidence" value="ECO:0007669"/>
    <property type="project" value="UniProtKB-UniRule"/>
</dbReference>
<dbReference type="GO" id="GO:0005507">
    <property type="term" value="F:copper ion binding"/>
    <property type="evidence" value="ECO:0007669"/>
    <property type="project" value="InterPro"/>
</dbReference>
<keyword evidence="11" id="KW-1278">Translocase</keyword>
<dbReference type="InterPro" id="IPR017969">
    <property type="entry name" value="Heavy-metal-associated_CS"/>
</dbReference>
<evidence type="ECO:0000256" key="2">
    <source>
        <dbReference type="ARBA" id="ARBA00006024"/>
    </source>
</evidence>
<keyword evidence="4 18" id="KW-0812">Transmembrane</keyword>
<keyword evidence="8" id="KW-0187">Copper transport</keyword>
<dbReference type="NCBIfam" id="TIGR01511">
    <property type="entry name" value="ATPase-IB1_Cu"/>
    <property type="match status" value="1"/>
</dbReference>
<dbReference type="NCBIfam" id="TIGR01525">
    <property type="entry name" value="ATPase-IB_hvy"/>
    <property type="match status" value="1"/>
</dbReference>
<evidence type="ECO:0000256" key="3">
    <source>
        <dbReference type="ARBA" id="ARBA00022448"/>
    </source>
</evidence>
<dbReference type="Gene3D" id="2.70.150.10">
    <property type="entry name" value="Calcium-transporting ATPase, cytoplasmic transduction domain A"/>
    <property type="match status" value="1"/>
</dbReference>
<evidence type="ECO:0000256" key="18">
    <source>
        <dbReference type="RuleBase" id="RU362081"/>
    </source>
</evidence>
<dbReference type="InterPro" id="IPR023214">
    <property type="entry name" value="HAD_sf"/>
</dbReference>
<evidence type="ECO:0000256" key="15">
    <source>
        <dbReference type="ARBA" id="ARBA00023136"/>
    </source>
</evidence>
<dbReference type="CDD" id="cd00371">
    <property type="entry name" value="HMA"/>
    <property type="match status" value="2"/>
</dbReference>
<dbReference type="Proteomes" id="UP000030901">
    <property type="component" value="Chromosome"/>
</dbReference>
<dbReference type="InterPro" id="IPR023299">
    <property type="entry name" value="ATPase_P-typ_cyto_dom_N"/>
</dbReference>
<dbReference type="InterPro" id="IPR006121">
    <property type="entry name" value="HMA_dom"/>
</dbReference>
<comment type="similarity">
    <text evidence="2 18">Belongs to the cation transport ATPase (P-type) (TC 3.A.3) family. Type IB subfamily.</text>
</comment>
<keyword evidence="20" id="KW-0378">Hydrolase</keyword>
<dbReference type="CDD" id="cd02094">
    <property type="entry name" value="P-type_ATPase_Cu-like"/>
    <property type="match status" value="1"/>
</dbReference>
<feature type="transmembrane region" description="Helical" evidence="18">
    <location>
        <begin position="750"/>
        <end position="767"/>
    </location>
</feature>
<evidence type="ECO:0000256" key="17">
    <source>
        <dbReference type="ARBA" id="ARBA00047424"/>
    </source>
</evidence>
<keyword evidence="5 18" id="KW-0479">Metal-binding</keyword>
<evidence type="ECO:0000256" key="11">
    <source>
        <dbReference type="ARBA" id="ARBA00022967"/>
    </source>
</evidence>
<dbReference type="SFLD" id="SFLDF00027">
    <property type="entry name" value="p-type_atpase"/>
    <property type="match status" value="1"/>
</dbReference>
<keyword evidence="10" id="KW-0460">Magnesium</keyword>
<evidence type="ECO:0000256" key="5">
    <source>
        <dbReference type="ARBA" id="ARBA00022723"/>
    </source>
</evidence>
<dbReference type="STRING" id="1267021.FPB0191_02114"/>
<evidence type="ECO:0000256" key="4">
    <source>
        <dbReference type="ARBA" id="ARBA00022692"/>
    </source>
</evidence>
<evidence type="ECO:0000256" key="16">
    <source>
        <dbReference type="ARBA" id="ARBA00038904"/>
    </source>
</evidence>
<proteinExistence type="inferred from homology"/>
<keyword evidence="9 18" id="KW-0067">ATP-binding</keyword>
<feature type="transmembrane region" description="Helical" evidence="18">
    <location>
        <begin position="253"/>
        <end position="271"/>
    </location>
</feature>
<dbReference type="GO" id="GO:0005886">
    <property type="term" value="C:plasma membrane"/>
    <property type="evidence" value="ECO:0007669"/>
    <property type="project" value="UniProtKB-SubCell"/>
</dbReference>
<evidence type="ECO:0000313" key="21">
    <source>
        <dbReference type="Proteomes" id="UP000030901"/>
    </source>
</evidence>
<dbReference type="InterPro" id="IPR036163">
    <property type="entry name" value="HMA_dom_sf"/>
</dbReference>
<dbReference type="SUPFAM" id="SSF81653">
    <property type="entry name" value="Calcium ATPase, transduction domain A"/>
    <property type="match status" value="1"/>
</dbReference>
<dbReference type="InterPro" id="IPR018303">
    <property type="entry name" value="ATPase_P-typ_P_site"/>
</dbReference>
<dbReference type="HOGENOM" id="CLU_001771_0_3_6"/>
<dbReference type="SFLD" id="SFLDS00003">
    <property type="entry name" value="Haloacid_Dehalogenase"/>
    <property type="match status" value="1"/>
</dbReference>
<evidence type="ECO:0000256" key="12">
    <source>
        <dbReference type="ARBA" id="ARBA00022989"/>
    </source>
</evidence>
<dbReference type="InterPro" id="IPR059000">
    <property type="entry name" value="ATPase_P-type_domA"/>
</dbReference>
<dbReference type="SUPFAM" id="SSF55008">
    <property type="entry name" value="HMA, heavy metal-associated domain"/>
    <property type="match status" value="2"/>
</dbReference>
<feature type="domain" description="HMA" evidence="19">
    <location>
        <begin position="78"/>
        <end position="142"/>
    </location>
</feature>
<feature type="transmembrane region" description="Helical" evidence="18">
    <location>
        <begin position="162"/>
        <end position="184"/>
    </location>
</feature>
<dbReference type="FunFam" id="3.30.70.100:FF:000005">
    <property type="entry name" value="Copper-exporting P-type ATPase A"/>
    <property type="match status" value="2"/>
</dbReference>
<evidence type="ECO:0000256" key="1">
    <source>
        <dbReference type="ARBA" id="ARBA00004127"/>
    </source>
</evidence>
<dbReference type="Pfam" id="PF00403">
    <property type="entry name" value="HMA"/>
    <property type="match status" value="2"/>
</dbReference>
<dbReference type="SFLD" id="SFLDG00002">
    <property type="entry name" value="C1.7:_P-type_atpase_like"/>
    <property type="match status" value="1"/>
</dbReference>
<dbReference type="PRINTS" id="PR00941">
    <property type="entry name" value="CDATPASE"/>
</dbReference>
<dbReference type="Gene3D" id="3.30.70.100">
    <property type="match status" value="2"/>
</dbReference>
<dbReference type="GO" id="GO:0016887">
    <property type="term" value="F:ATP hydrolysis activity"/>
    <property type="evidence" value="ECO:0007669"/>
    <property type="project" value="InterPro"/>
</dbReference>
<dbReference type="Gene3D" id="3.40.50.1000">
    <property type="entry name" value="HAD superfamily/HAD-like"/>
    <property type="match status" value="1"/>
</dbReference>
<dbReference type="PANTHER" id="PTHR43520">
    <property type="entry name" value="ATP7, ISOFORM B"/>
    <property type="match status" value="1"/>
</dbReference>
<accession>A0A0A7S386</accession>
<dbReference type="GO" id="GO:0043682">
    <property type="term" value="F:P-type divalent copper transporter activity"/>
    <property type="evidence" value="ECO:0007669"/>
    <property type="project" value="UniProtKB-EC"/>
</dbReference>
<keyword evidence="13" id="KW-0186">Copper</keyword>
<dbReference type="PANTHER" id="PTHR43520:SF8">
    <property type="entry name" value="P-TYPE CU(+) TRANSPORTER"/>
    <property type="match status" value="1"/>
</dbReference>
<feature type="transmembrane region" description="Helical" evidence="18">
    <location>
        <begin position="220"/>
        <end position="241"/>
    </location>
</feature>
<dbReference type="InterPro" id="IPR008250">
    <property type="entry name" value="ATPase_P-typ_transduc_dom_A_sf"/>
</dbReference>
<evidence type="ECO:0000313" key="20">
    <source>
        <dbReference type="EMBL" id="AJA45924.1"/>
    </source>
</evidence>
<keyword evidence="15 18" id="KW-0472">Membrane</keyword>
<dbReference type="GO" id="GO:0012505">
    <property type="term" value="C:endomembrane system"/>
    <property type="evidence" value="ECO:0007669"/>
    <property type="project" value="UniProtKB-SubCell"/>
</dbReference>
<dbReference type="PROSITE" id="PS50846">
    <property type="entry name" value="HMA_2"/>
    <property type="match status" value="2"/>
</dbReference>
<dbReference type="NCBIfam" id="TIGR01494">
    <property type="entry name" value="ATPase_P-type"/>
    <property type="match status" value="1"/>
</dbReference>
<dbReference type="PRINTS" id="PR00119">
    <property type="entry name" value="CATATPASE"/>
</dbReference>
<dbReference type="SUPFAM" id="SSF81665">
    <property type="entry name" value="Calcium ATPase, transmembrane domain M"/>
    <property type="match status" value="1"/>
</dbReference>
<keyword evidence="14" id="KW-0406">Ion transport</keyword>
<reference evidence="20 21" key="1">
    <citation type="journal article" date="2014" name="Appl. Environ. Microbiol.">
        <title>Gut symbionts from distinct hosts exhibit genotoxic activity via divergent colibactin biosynthetic pathways.</title>
        <authorList>
            <person name="Engel P."/>
            <person name="Vizcaino M.I."/>
            <person name="Crawford J.M."/>
        </authorList>
    </citation>
    <scope>NUCLEOTIDE SEQUENCE [LARGE SCALE GENOMIC DNA]</scope>
    <source>
        <strain evidence="20 21">PEB0191</strain>
    </source>
</reference>
<dbReference type="RefSeq" id="WP_039105957.1">
    <property type="nucleotide sequence ID" value="NZ_CP009056.1"/>
</dbReference>
<feature type="transmembrane region" description="Helical" evidence="18">
    <location>
        <begin position="433"/>
        <end position="453"/>
    </location>
</feature>
<evidence type="ECO:0000256" key="7">
    <source>
        <dbReference type="ARBA" id="ARBA00022741"/>
    </source>
</evidence>
<dbReference type="SUPFAM" id="SSF56784">
    <property type="entry name" value="HAD-like"/>
    <property type="match status" value="1"/>
</dbReference>
<dbReference type="InterPro" id="IPR036412">
    <property type="entry name" value="HAD-like_sf"/>
</dbReference>
<feature type="transmembrane region" description="Helical" evidence="18">
    <location>
        <begin position="190"/>
        <end position="208"/>
    </location>
</feature>
<dbReference type="InterPro" id="IPR006122">
    <property type="entry name" value="HMA_Cu_ion-bd"/>
</dbReference>
<keyword evidence="12 18" id="KW-1133">Transmembrane helix</keyword>
<dbReference type="PROSITE" id="PS01047">
    <property type="entry name" value="HMA_1"/>
    <property type="match status" value="2"/>
</dbReference>
<dbReference type="EMBL" id="CP009056">
    <property type="protein sequence ID" value="AJA45924.1"/>
    <property type="molecule type" value="Genomic_DNA"/>
</dbReference>
<evidence type="ECO:0000256" key="13">
    <source>
        <dbReference type="ARBA" id="ARBA00023008"/>
    </source>
</evidence>
<keyword evidence="18" id="KW-1003">Cell membrane</keyword>
<dbReference type="AlphaFoldDB" id="A0A0A7S386"/>
<evidence type="ECO:0000256" key="9">
    <source>
        <dbReference type="ARBA" id="ARBA00022840"/>
    </source>
</evidence>
<comment type="subcellular location">
    <subcellularLocation>
        <location evidence="18">Cell membrane</location>
    </subcellularLocation>
    <subcellularLocation>
        <location evidence="1">Endomembrane system</location>
        <topology evidence="1">Multi-pass membrane protein</topology>
    </subcellularLocation>
</comment>
<evidence type="ECO:0000259" key="19">
    <source>
        <dbReference type="PROSITE" id="PS50846"/>
    </source>
</evidence>
<dbReference type="Pfam" id="PF00122">
    <property type="entry name" value="E1-E2_ATPase"/>
    <property type="match status" value="1"/>
</dbReference>
<gene>
    <name evidence="20" type="ORF">FPB0191_02114</name>
</gene>
<keyword evidence="7 18" id="KW-0547">Nucleotide-binding</keyword>
<evidence type="ECO:0000256" key="8">
    <source>
        <dbReference type="ARBA" id="ARBA00022796"/>
    </source>
</evidence>
<dbReference type="InterPro" id="IPR023298">
    <property type="entry name" value="ATPase_P-typ_TM_dom_sf"/>
</dbReference>
<keyword evidence="21" id="KW-1185">Reference proteome</keyword>
<feature type="transmembrane region" description="Helical" evidence="18">
    <location>
        <begin position="773"/>
        <end position="793"/>
    </location>
</feature>
<keyword evidence="3" id="KW-0813">Transport</keyword>
<dbReference type="InterPro" id="IPR001757">
    <property type="entry name" value="P_typ_ATPase"/>
</dbReference>
<dbReference type="FunFam" id="2.70.150.10:FF:000002">
    <property type="entry name" value="Copper-transporting ATPase 1, putative"/>
    <property type="match status" value="1"/>
</dbReference>
<dbReference type="Gene3D" id="3.40.1110.10">
    <property type="entry name" value="Calcium-transporting ATPase, cytoplasmic domain N"/>
    <property type="match status" value="1"/>
</dbReference>
<dbReference type="NCBIfam" id="TIGR00003">
    <property type="entry name" value="copper ion binding protein"/>
    <property type="match status" value="2"/>
</dbReference>
<dbReference type="InterPro" id="IPR027256">
    <property type="entry name" value="P-typ_ATPase_IB"/>
</dbReference>
<name>A0A0A7S386_FRIPE</name>
<sequence>MKTNTYQFIIEGMSCASCVNRIEKALNKVSGVLNASVNLATEKATVQTNNDIDITVLLHTIENAGYHAIPITAKDEHSEITLSIIGMSCASCVNRVEKALKTVTGVQQAVVNLATEKATIRGNNINVTDLIIAVKKAGYDAKILNDQQSQQYHYKSPSLKPVIISALLAFPLLLPMLLMPFGIIVTLPGWLQLLLATPVQFILGARFYRSAWKAIKSLSGNMDLLVAIGTSAAYGLSIFQLVIHWNSNQMPHLYFESSAVIITLILLGKWLEAKAKHQTTQAIEALTALRPETARVRRDNQELMIPINQVKVDDIVIIKPGESIAVDGIIIEGSSSSDESLITGESLPVIKHIGDPVTGGAINGEGLLIVKTTAISNDSTLAKIIHMVESAQTKKAPIQRIVDRISAIFVPIILLIAFITLLLWGFITNEWQLALINAIAVLVIACPCALGLATPTAIMVGTGIAARQGILIKDAQTLETIHSIRAVAFDKTGTLTVGKPELIIFKVINNSNEEALLTIAASIQSGSEHPLAKAVLAKADEKHLNYQYAKNIETITGAGIKAIVDNRQYYLGSYPWIKSLIGDTNNIQDTINELEKKNLTISLLAEKTTNNINIIAILGFFDVIKPEAKPAIEALHELHVKTIMLTGDNINTANIIAHDLSIDEVFAQITPQIKAEKIYELQKNYGKVAMVGDGINDAPALAAADIGIAMGTGTDVAMHTASMTLMRGNPLLIADAIDISRRTYNKIKQNLFWAFFYNAIGVPLAALGLLNPMIAGAAMALSSVSVITNALLLKRWQPKAKQRKV</sequence>
<dbReference type="PROSITE" id="PS00154">
    <property type="entry name" value="ATPASE_E1_E2"/>
    <property type="match status" value="1"/>
</dbReference>
<feature type="domain" description="HMA" evidence="19">
    <location>
        <begin position="4"/>
        <end position="69"/>
    </location>
</feature>
<dbReference type="InterPro" id="IPR044492">
    <property type="entry name" value="P_typ_ATPase_HD_dom"/>
</dbReference>